<dbReference type="EMBL" id="RBVX01000005">
    <property type="protein sequence ID" value="RSL34037.1"/>
    <property type="molecule type" value="Genomic_DNA"/>
</dbReference>
<gene>
    <name evidence="5" type="ORF">D7Z54_07965</name>
</gene>
<name>A0A428N6X0_9BACI</name>
<dbReference type="PROSITE" id="PS50949">
    <property type="entry name" value="HTH_GNTR"/>
    <property type="match status" value="1"/>
</dbReference>
<dbReference type="InterPro" id="IPR000524">
    <property type="entry name" value="Tscrpt_reg_HTH_GntR"/>
</dbReference>
<sequence length="217" mass="25167">MKPLMQSAPLYKQVYEEIKTSILRGDFKQGDKISVNKLAEEFEISRTPLRESLRQLQKEGLLEQDQSGTKIAQITETDFNELCTCRLILERELIKEVTLIIEEEQINEAEKMIELAKNSLNKDLQMEILEYNSKFHKILINACNNNRLKDLLDQVRAKLLLYRANVVYKLEQTAEILEEHSTILKAIKERNVEKAVIAVDTHLSNDQVRGQKVFGHD</sequence>
<dbReference type="GO" id="GO:0003700">
    <property type="term" value="F:DNA-binding transcription factor activity"/>
    <property type="evidence" value="ECO:0007669"/>
    <property type="project" value="InterPro"/>
</dbReference>
<reference evidence="5 6" key="1">
    <citation type="submission" date="2018-10" db="EMBL/GenBank/DDBJ databases">
        <title>Draft genome sequence of Bacillus salarius IM0101, isolated from a hypersaline soil in Inner Mongolia, China.</title>
        <authorList>
            <person name="Yamprayoonswat W."/>
            <person name="Boonvisut S."/>
            <person name="Jumpathong W."/>
            <person name="Sittihan S."/>
            <person name="Ruangsuj P."/>
            <person name="Wanthongcharoen S."/>
            <person name="Thongpramul N."/>
            <person name="Pimmason S."/>
            <person name="Yu B."/>
            <person name="Yasawong M."/>
        </authorList>
    </citation>
    <scope>NUCLEOTIDE SEQUENCE [LARGE SCALE GENOMIC DNA]</scope>
    <source>
        <strain evidence="5 6">IM0101</strain>
    </source>
</reference>
<dbReference type="CDD" id="cd07377">
    <property type="entry name" value="WHTH_GntR"/>
    <property type="match status" value="1"/>
</dbReference>
<dbReference type="PANTHER" id="PTHR43537">
    <property type="entry name" value="TRANSCRIPTIONAL REGULATOR, GNTR FAMILY"/>
    <property type="match status" value="1"/>
</dbReference>
<dbReference type="SUPFAM" id="SSF46785">
    <property type="entry name" value="Winged helix' DNA-binding domain"/>
    <property type="match status" value="1"/>
</dbReference>
<dbReference type="PRINTS" id="PR00035">
    <property type="entry name" value="HTHGNTR"/>
</dbReference>
<organism evidence="5 6">
    <name type="scientific">Salibacterium salarium</name>
    <dbReference type="NCBI Taxonomy" id="284579"/>
    <lineage>
        <taxon>Bacteria</taxon>
        <taxon>Bacillati</taxon>
        <taxon>Bacillota</taxon>
        <taxon>Bacilli</taxon>
        <taxon>Bacillales</taxon>
        <taxon>Bacillaceae</taxon>
    </lineage>
</organism>
<evidence type="ECO:0000256" key="2">
    <source>
        <dbReference type="ARBA" id="ARBA00023125"/>
    </source>
</evidence>
<feature type="domain" description="HTH gntR-type" evidence="4">
    <location>
        <begin position="8"/>
        <end position="74"/>
    </location>
</feature>
<dbReference type="Gene3D" id="1.10.10.10">
    <property type="entry name" value="Winged helix-like DNA-binding domain superfamily/Winged helix DNA-binding domain"/>
    <property type="match status" value="1"/>
</dbReference>
<protein>
    <submittedName>
        <fullName evidence="5">GntR family transcriptional regulator</fullName>
    </submittedName>
</protein>
<keyword evidence="6" id="KW-1185">Reference proteome</keyword>
<dbReference type="PANTHER" id="PTHR43537:SF5">
    <property type="entry name" value="UXU OPERON TRANSCRIPTIONAL REGULATOR"/>
    <property type="match status" value="1"/>
</dbReference>
<dbReference type="AlphaFoldDB" id="A0A428N6X0"/>
<dbReference type="GO" id="GO:0003677">
    <property type="term" value="F:DNA binding"/>
    <property type="evidence" value="ECO:0007669"/>
    <property type="project" value="UniProtKB-KW"/>
</dbReference>
<keyword evidence="2" id="KW-0238">DNA-binding</keyword>
<dbReference type="OrthoDB" id="114741at2"/>
<dbReference type="InterPro" id="IPR036388">
    <property type="entry name" value="WH-like_DNA-bd_sf"/>
</dbReference>
<dbReference type="SUPFAM" id="SSF48008">
    <property type="entry name" value="GntR ligand-binding domain-like"/>
    <property type="match status" value="1"/>
</dbReference>
<evidence type="ECO:0000313" key="6">
    <source>
        <dbReference type="Proteomes" id="UP000275076"/>
    </source>
</evidence>
<evidence type="ECO:0000256" key="1">
    <source>
        <dbReference type="ARBA" id="ARBA00023015"/>
    </source>
</evidence>
<dbReference type="SMART" id="SM00345">
    <property type="entry name" value="HTH_GNTR"/>
    <property type="match status" value="1"/>
</dbReference>
<keyword evidence="1" id="KW-0805">Transcription regulation</keyword>
<dbReference type="Gene3D" id="1.20.120.530">
    <property type="entry name" value="GntR ligand-binding domain-like"/>
    <property type="match status" value="1"/>
</dbReference>
<accession>A0A428N6X0</accession>
<dbReference type="RefSeq" id="WP_125555306.1">
    <property type="nucleotide sequence ID" value="NZ_RBVX01000005.1"/>
</dbReference>
<keyword evidence="3" id="KW-0804">Transcription</keyword>
<evidence type="ECO:0000313" key="5">
    <source>
        <dbReference type="EMBL" id="RSL34037.1"/>
    </source>
</evidence>
<dbReference type="InterPro" id="IPR011711">
    <property type="entry name" value="GntR_C"/>
</dbReference>
<dbReference type="SMART" id="SM00895">
    <property type="entry name" value="FCD"/>
    <property type="match status" value="1"/>
</dbReference>
<dbReference type="InterPro" id="IPR036390">
    <property type="entry name" value="WH_DNA-bd_sf"/>
</dbReference>
<dbReference type="Proteomes" id="UP000275076">
    <property type="component" value="Unassembled WGS sequence"/>
</dbReference>
<proteinExistence type="predicted"/>
<dbReference type="InterPro" id="IPR008920">
    <property type="entry name" value="TF_FadR/GntR_C"/>
</dbReference>
<evidence type="ECO:0000259" key="4">
    <source>
        <dbReference type="PROSITE" id="PS50949"/>
    </source>
</evidence>
<dbReference type="Pfam" id="PF07729">
    <property type="entry name" value="FCD"/>
    <property type="match status" value="1"/>
</dbReference>
<dbReference type="Pfam" id="PF00392">
    <property type="entry name" value="GntR"/>
    <property type="match status" value="1"/>
</dbReference>
<comment type="caution">
    <text evidence="5">The sequence shown here is derived from an EMBL/GenBank/DDBJ whole genome shotgun (WGS) entry which is preliminary data.</text>
</comment>
<evidence type="ECO:0000256" key="3">
    <source>
        <dbReference type="ARBA" id="ARBA00023163"/>
    </source>
</evidence>